<dbReference type="GO" id="GO:0016491">
    <property type="term" value="F:oxidoreductase activity"/>
    <property type="evidence" value="ECO:0007669"/>
    <property type="project" value="InterPro"/>
</dbReference>
<proteinExistence type="predicted"/>
<dbReference type="InterPro" id="IPR018713">
    <property type="entry name" value="MPAB/Lcp_cat_dom"/>
</dbReference>
<evidence type="ECO:0000313" key="2">
    <source>
        <dbReference type="EMBL" id="MCU7695363.1"/>
    </source>
</evidence>
<protein>
    <submittedName>
        <fullName evidence="2">DUF2236 domain-containing protein</fullName>
    </submittedName>
</protein>
<dbReference type="PANTHER" id="PTHR37539">
    <property type="entry name" value="SECRETED PROTEIN-RELATED"/>
    <property type="match status" value="1"/>
</dbReference>
<reference evidence="2" key="1">
    <citation type="submission" date="2022-10" db="EMBL/GenBank/DDBJ databases">
        <authorList>
            <person name="Kim H.S."/>
            <person name="Kim J.-S."/>
            <person name="Suh M.K."/>
            <person name="Eom M.K."/>
            <person name="Lee J.-S."/>
        </authorList>
    </citation>
    <scope>NUCLEOTIDE SEQUENCE</scope>
    <source>
        <strain evidence="2">LIP-5</strain>
    </source>
</reference>
<evidence type="ECO:0000313" key="3">
    <source>
        <dbReference type="Proteomes" id="UP001209317"/>
    </source>
</evidence>
<comment type="caution">
    <text evidence="2">The sequence shown here is derived from an EMBL/GenBank/DDBJ whole genome shotgun (WGS) entry which is preliminary data.</text>
</comment>
<dbReference type="InterPro" id="IPR037473">
    <property type="entry name" value="Lcp-like"/>
</dbReference>
<dbReference type="Pfam" id="PF09995">
    <property type="entry name" value="MPAB_Lcp_cat"/>
    <property type="match status" value="1"/>
</dbReference>
<sequence length="394" mass="45227">MQLSPKFHQTEAFKKFWQQGNGKEMIAFSGAQPSLEGFEKYAHLYYHTDLAGDAAARETLMNMSFPAAMRMITAAAGENISQESSLPPGLKHMLLQMQQEPAWLNRDLLERGAELCRRAGLNALIVLRDFTLMGGYNYAYLNKPLIFTEALKKGAVKRLTDTLDFWVNVTRQDALNTHGKGYAACVKTRVIHAYSRLMIQEMIQDWDTREWGKPINSWDMIATYIGFSLTFLLGLKKLNVRFSAEEEAGVFHLWKYIGYLLGIPAAYIPENAKDATAQFYLWTSIQPVADADSVMLAHALLNESLESTIYKYRYQRKRLRYLHICCNWFLLDKETNKRLNIPDVAFKKLFPSFLRSVNRNMQKLSREAQLKKGHNAQLKVLADYLRTAPEHFSA</sequence>
<dbReference type="PANTHER" id="PTHR37539:SF1">
    <property type="entry name" value="ER-BOUND OXYGENASE MPAB_MPAB'_RUBBER OXYGENASE CATALYTIC DOMAIN-CONTAINING PROTEIN"/>
    <property type="match status" value="1"/>
</dbReference>
<accession>A0AAE3IQS1</accession>
<keyword evidence="3" id="KW-1185">Reference proteome</keyword>
<organism evidence="2 3">
    <name type="scientific">Haoranjiania flava</name>
    <dbReference type="NCBI Taxonomy" id="1856322"/>
    <lineage>
        <taxon>Bacteria</taxon>
        <taxon>Pseudomonadati</taxon>
        <taxon>Bacteroidota</taxon>
        <taxon>Chitinophagia</taxon>
        <taxon>Chitinophagales</taxon>
        <taxon>Chitinophagaceae</taxon>
        <taxon>Haoranjiania</taxon>
    </lineage>
</organism>
<dbReference type="AlphaFoldDB" id="A0AAE3IQS1"/>
<dbReference type="Proteomes" id="UP001209317">
    <property type="component" value="Unassembled WGS sequence"/>
</dbReference>
<name>A0AAE3IQS1_9BACT</name>
<feature type="domain" description="ER-bound oxygenase mpaB/mpaB'/Rubber oxygenase catalytic" evidence="1">
    <location>
        <begin position="143"/>
        <end position="342"/>
    </location>
</feature>
<dbReference type="EMBL" id="JAOTPL010000024">
    <property type="protein sequence ID" value="MCU7695363.1"/>
    <property type="molecule type" value="Genomic_DNA"/>
</dbReference>
<evidence type="ECO:0000259" key="1">
    <source>
        <dbReference type="Pfam" id="PF09995"/>
    </source>
</evidence>
<gene>
    <name evidence="2" type="ORF">OD355_12620</name>
</gene>
<dbReference type="RefSeq" id="WP_263038851.1">
    <property type="nucleotide sequence ID" value="NZ_JAOTPL010000024.1"/>
</dbReference>